<comment type="similarity">
    <text evidence="2">In the central section; belongs to the CRISPR-associated helicase Cas3 family.</text>
</comment>
<dbReference type="EMBL" id="JAMTCO010000006">
    <property type="protein sequence ID" value="MCP2270258.1"/>
    <property type="molecule type" value="Genomic_DNA"/>
</dbReference>
<comment type="caution">
    <text evidence="12">The sequence shown here is derived from an EMBL/GenBank/DDBJ whole genome shotgun (WGS) entry which is preliminary data.</text>
</comment>
<dbReference type="PROSITE" id="PS51643">
    <property type="entry name" value="HD_CAS3"/>
    <property type="match status" value="1"/>
</dbReference>
<keyword evidence="3" id="KW-0540">Nuclease</keyword>
<feature type="domain" description="HD Cas3-type" evidence="11">
    <location>
        <begin position="9"/>
        <end position="215"/>
    </location>
</feature>
<dbReference type="SMART" id="SM00487">
    <property type="entry name" value="DEXDc"/>
    <property type="match status" value="1"/>
</dbReference>
<dbReference type="GO" id="GO:0004519">
    <property type="term" value="F:endonuclease activity"/>
    <property type="evidence" value="ECO:0007669"/>
    <property type="project" value="UniProtKB-KW"/>
</dbReference>
<dbReference type="SUPFAM" id="SSF52540">
    <property type="entry name" value="P-loop containing nucleoside triphosphate hydrolases"/>
    <property type="match status" value="1"/>
</dbReference>
<evidence type="ECO:0000256" key="1">
    <source>
        <dbReference type="ARBA" id="ARBA00006847"/>
    </source>
</evidence>
<dbReference type="CDD" id="cd17930">
    <property type="entry name" value="DEXHc_cas3"/>
    <property type="match status" value="1"/>
</dbReference>
<keyword evidence="12" id="KW-0255">Endonuclease</keyword>
<dbReference type="Pfam" id="PF18019">
    <property type="entry name" value="Cas3_HD"/>
    <property type="match status" value="1"/>
</dbReference>
<dbReference type="Gene3D" id="3.40.50.300">
    <property type="entry name" value="P-loop containing nucleotide triphosphate hydrolases"/>
    <property type="match status" value="2"/>
</dbReference>
<dbReference type="Pfam" id="PF00270">
    <property type="entry name" value="DEAD"/>
    <property type="match status" value="1"/>
</dbReference>
<evidence type="ECO:0000256" key="9">
    <source>
        <dbReference type="ARBA" id="ARBA00023118"/>
    </source>
</evidence>
<name>A0ABT1ICG7_9PSEU</name>
<evidence type="ECO:0000256" key="5">
    <source>
        <dbReference type="ARBA" id="ARBA00022741"/>
    </source>
</evidence>
<evidence type="ECO:0000256" key="8">
    <source>
        <dbReference type="ARBA" id="ARBA00022840"/>
    </source>
</evidence>
<dbReference type="InterPro" id="IPR014001">
    <property type="entry name" value="Helicase_ATP-bd"/>
</dbReference>
<dbReference type="InterPro" id="IPR038257">
    <property type="entry name" value="CRISPR-assoc_Cas3_HD_sf"/>
</dbReference>
<evidence type="ECO:0000313" key="12">
    <source>
        <dbReference type="EMBL" id="MCP2270258.1"/>
    </source>
</evidence>
<evidence type="ECO:0000256" key="6">
    <source>
        <dbReference type="ARBA" id="ARBA00022801"/>
    </source>
</evidence>
<accession>A0ABT1ICG7</accession>
<dbReference type="InterPro" id="IPR006483">
    <property type="entry name" value="CRISPR-assoc_Cas3_HD"/>
</dbReference>
<organism evidence="12 13">
    <name type="scientific">Actinokineospora diospyrosa</name>
    <dbReference type="NCBI Taxonomy" id="103728"/>
    <lineage>
        <taxon>Bacteria</taxon>
        <taxon>Bacillati</taxon>
        <taxon>Actinomycetota</taxon>
        <taxon>Actinomycetes</taxon>
        <taxon>Pseudonocardiales</taxon>
        <taxon>Pseudonocardiaceae</taxon>
        <taxon>Actinokineospora</taxon>
    </lineage>
</organism>
<dbReference type="CDD" id="cd09641">
    <property type="entry name" value="Cas3''_I"/>
    <property type="match status" value="1"/>
</dbReference>
<sequence length="774" mass="84563">MWAPWGKAVGDRVHPLICHCLDTAAMAKRVLPLFLGPRLLAEVRAAFAPLGDADEWIAVLAGLHDIGKHTPMFQLLRETVAHERFKLWLPPEFGHLQVRGARNGRIDTPHGLLTALHINEALREWGADPSVAVRIACVLGGHHGYVPAAGMLRQVRREITGHGGKLWQEWRTELVAAVVAARGLPDPTSVNWAGVTLSPLAGTALAALTTLSDWIASDTNNFAYATTNNLTAYQQHVEHAADAAVARLRWTPWKPPRGFVDLFGKDPRPLQVTVGDLLRGRTEPALVVIEAPPGDGKSKAALYASALFITALGLSGVYIGNPTRAISNQLYLEVAELLKGQAQVSLVHADSRDFLDEQRVSPEAVCQDGAEGGDVAAAEWFTRKKALLAPVGVGTVDQALKTVIRSGHVFVRLASLSGKVVVIDEVHGYSTYMSTLLERVLEWLGAMGVPVILLSATLPSGKKDALVRAWRSGAGGNDKVDVQLEEGYPRVTVADTTTTKVVPTEAAEVNQSRTFRLKHLADDEVADWVVTEALLGRAVAVVHNLTRRVSVTHDAVVERLREVPEAQRPEIVVLTGTLAHKPRRDREEQLRQLLGPEGQRPVNGMIVLGTQVLELGLDLDFDALCTDLAPVDAMIQRAGRVQRHRNTAGTELTLAFTGVTDSPTGPRFPPHLHTVYPRLIMLRTWAQLRHLEPITLPSDIPELVDSVYGDDMTPPDGWEAEWARAEDQLELARARSRHAASLTYVPAPARLTDPHQLTHLNQNPSATRETTRRR</sequence>
<keyword evidence="8" id="KW-0067">ATP-binding</keyword>
<evidence type="ECO:0000256" key="7">
    <source>
        <dbReference type="ARBA" id="ARBA00022806"/>
    </source>
</evidence>
<comment type="similarity">
    <text evidence="1">In the N-terminal section; belongs to the CRISPR-associated nuclease Cas3-HD family.</text>
</comment>
<keyword evidence="13" id="KW-1185">Reference proteome</keyword>
<gene>
    <name evidence="12" type="ORF">LV75_002759</name>
</gene>
<dbReference type="InterPro" id="IPR054712">
    <property type="entry name" value="Cas3-like_dom"/>
</dbReference>
<keyword evidence="7" id="KW-0347">Helicase</keyword>
<dbReference type="NCBIfam" id="TIGR01587">
    <property type="entry name" value="cas3_core"/>
    <property type="match status" value="1"/>
</dbReference>
<feature type="region of interest" description="Disordered" evidence="10">
    <location>
        <begin position="749"/>
        <end position="774"/>
    </location>
</feature>
<dbReference type="Proteomes" id="UP001205185">
    <property type="component" value="Unassembled WGS sequence"/>
</dbReference>
<keyword evidence="4" id="KW-0479">Metal-binding</keyword>
<dbReference type="Pfam" id="PF22590">
    <property type="entry name" value="Cas3-like_C_2"/>
    <property type="match status" value="1"/>
</dbReference>
<evidence type="ECO:0000256" key="3">
    <source>
        <dbReference type="ARBA" id="ARBA00022722"/>
    </source>
</evidence>
<evidence type="ECO:0000256" key="2">
    <source>
        <dbReference type="ARBA" id="ARBA00009046"/>
    </source>
</evidence>
<evidence type="ECO:0000256" key="10">
    <source>
        <dbReference type="SAM" id="MobiDB-lite"/>
    </source>
</evidence>
<evidence type="ECO:0000313" key="13">
    <source>
        <dbReference type="Proteomes" id="UP001205185"/>
    </source>
</evidence>
<keyword evidence="9" id="KW-0051">Antiviral defense</keyword>
<reference evidence="12 13" key="1">
    <citation type="submission" date="2022-06" db="EMBL/GenBank/DDBJ databases">
        <title>Genomic Encyclopedia of Archaeal and Bacterial Type Strains, Phase II (KMG-II): from individual species to whole genera.</title>
        <authorList>
            <person name="Goeker M."/>
        </authorList>
    </citation>
    <scope>NUCLEOTIDE SEQUENCE [LARGE SCALE GENOMIC DNA]</scope>
    <source>
        <strain evidence="12 13">DSM 44255</strain>
    </source>
</reference>
<feature type="compositionally biased region" description="Polar residues" evidence="10">
    <location>
        <begin position="758"/>
        <end position="768"/>
    </location>
</feature>
<dbReference type="InterPro" id="IPR006474">
    <property type="entry name" value="Helicase_Cas3_CRISPR-ass_core"/>
</dbReference>
<dbReference type="InterPro" id="IPR011545">
    <property type="entry name" value="DEAD/DEAH_box_helicase_dom"/>
</dbReference>
<dbReference type="Gene3D" id="1.10.3210.30">
    <property type="match status" value="1"/>
</dbReference>
<keyword evidence="5" id="KW-0547">Nucleotide-binding</keyword>
<dbReference type="NCBIfam" id="TIGR01596">
    <property type="entry name" value="cas3_HD"/>
    <property type="match status" value="1"/>
</dbReference>
<dbReference type="InterPro" id="IPR027417">
    <property type="entry name" value="P-loop_NTPase"/>
</dbReference>
<evidence type="ECO:0000256" key="4">
    <source>
        <dbReference type="ARBA" id="ARBA00022723"/>
    </source>
</evidence>
<evidence type="ECO:0000259" key="11">
    <source>
        <dbReference type="PROSITE" id="PS51643"/>
    </source>
</evidence>
<proteinExistence type="inferred from homology"/>
<protein>
    <submittedName>
        <fullName evidence="12">CRISPR-associated endonuclease/helicase Cas3</fullName>
    </submittedName>
</protein>
<keyword evidence="6" id="KW-0378">Hydrolase</keyword>